<evidence type="ECO:0000259" key="9">
    <source>
        <dbReference type="PROSITE" id="PS52048"/>
    </source>
</evidence>
<keyword evidence="5 7" id="KW-0378">Hydrolase</keyword>
<evidence type="ECO:0000256" key="4">
    <source>
        <dbReference type="ARBA" id="ARBA00022786"/>
    </source>
</evidence>
<name>E9E4A7_METAQ</name>
<dbReference type="InterPro" id="IPR001578">
    <property type="entry name" value="Peptidase_C12_UCH"/>
</dbReference>
<evidence type="ECO:0000256" key="6">
    <source>
        <dbReference type="ARBA" id="ARBA00022807"/>
    </source>
</evidence>
<keyword evidence="3 7" id="KW-0645">Protease</keyword>
<dbReference type="PANTHER" id="PTHR10589:SF29">
    <property type="entry name" value="UBIQUITIN CARBOXYL-TERMINAL HYDROLASE"/>
    <property type="match status" value="1"/>
</dbReference>
<accession>E9E4A7</accession>
<dbReference type="PANTHER" id="PTHR10589">
    <property type="entry name" value="UBIQUITIN CARBOXYL-TERMINAL HYDROLASE"/>
    <property type="match status" value="1"/>
</dbReference>
<evidence type="ECO:0000256" key="8">
    <source>
        <dbReference type="SAM" id="MobiDB-lite"/>
    </source>
</evidence>
<comment type="similarity">
    <text evidence="7">Belongs to the peptidase C12 family.</text>
</comment>
<evidence type="ECO:0000256" key="7">
    <source>
        <dbReference type="PROSITE-ProRule" id="PRU01393"/>
    </source>
</evidence>
<dbReference type="OMA" id="GYHFIAY"/>
<dbReference type="InterPro" id="IPR036959">
    <property type="entry name" value="Peptidase_C12_UCH_sf"/>
</dbReference>
<feature type="site" description="Important for enzyme activity" evidence="7">
    <location>
        <position position="262"/>
    </location>
</feature>
<keyword evidence="11" id="KW-1185">Reference proteome</keyword>
<keyword evidence="4 7" id="KW-0833">Ubl conjugation pathway</keyword>
<sequence length="474" mass="53584">MDRPRRNPKRKALENIDSPDVPPRELLEEACSPLTSQEIEEWEGWIELESEPAFFNIILRDLGVKHVKIQELFTVDQASLDALPKPVFGLIFLFQYGPGYEEDEQPTTTESEIWFANQARSHPFLLSHSGFAKSPTNGQVQTTNNACATVALLNIVMNADNLDLGEKLKSFKESTKDLCTALRGHSISSNKFIRKVHNSFTRRMDQLNADLCLENDVSDSKKKAVSRKAGKQKRKSNKASLEEYGYHFIAYVPSGGYVWELDGLRRNPLKLGKTIHPDVMAMKSNCQRALPIGPQESQDWTTIARPQIEARMLQNEDSQLSFNLLAVCRSPLLQHNRTIATMLAALDYIRSRMADSAAFSELISGEEPVLDMDNQAQLAEFNLTHSDIQNAEIPPQLLAAAARSDWEVPDAYQLYQRFCAEARAAVGEFRAELIVMEEDERRVTGRRRDYGSALHCWVQKLAEKGVLEDIIKMT</sequence>
<organism evidence="11">
    <name type="scientific">Metarhizium acridum (strain CQMa 102)</name>
    <dbReference type="NCBI Taxonomy" id="655827"/>
    <lineage>
        <taxon>Eukaryota</taxon>
        <taxon>Fungi</taxon>
        <taxon>Dikarya</taxon>
        <taxon>Ascomycota</taxon>
        <taxon>Pezizomycotina</taxon>
        <taxon>Sordariomycetes</taxon>
        <taxon>Hypocreomycetidae</taxon>
        <taxon>Hypocreales</taxon>
        <taxon>Clavicipitaceae</taxon>
        <taxon>Metarhizium</taxon>
    </lineage>
</organism>
<dbReference type="SUPFAM" id="SSF54001">
    <property type="entry name" value="Cysteine proteinases"/>
    <property type="match status" value="1"/>
</dbReference>
<protein>
    <recommendedName>
        <fullName evidence="2 7">ubiquitinyl hydrolase 1</fullName>
        <ecNumber evidence="2 7">3.4.19.12</ecNumber>
    </recommendedName>
</protein>
<evidence type="ECO:0000256" key="2">
    <source>
        <dbReference type="ARBA" id="ARBA00012759"/>
    </source>
</evidence>
<feature type="site" description="Transition state stabilizer" evidence="7">
    <location>
        <position position="118"/>
    </location>
</feature>
<evidence type="ECO:0000313" key="10">
    <source>
        <dbReference type="EMBL" id="EFY89324.1"/>
    </source>
</evidence>
<feature type="compositionally biased region" description="Basic residues" evidence="8">
    <location>
        <begin position="1"/>
        <end position="10"/>
    </location>
</feature>
<proteinExistence type="inferred from homology"/>
<feature type="domain" description="UCH catalytic" evidence="9">
    <location>
        <begin position="44"/>
        <end position="329"/>
    </location>
</feature>
<comment type="catalytic activity">
    <reaction evidence="1 7">
        <text>Thiol-dependent hydrolysis of ester, thioester, amide, peptide and isopeptide bonds formed by the C-terminal Gly of ubiquitin (a 76-residue protein attached to proteins as an intracellular targeting signal).</text>
        <dbReference type="EC" id="3.4.19.12"/>
    </reaction>
</comment>
<evidence type="ECO:0000256" key="1">
    <source>
        <dbReference type="ARBA" id="ARBA00000707"/>
    </source>
</evidence>
<dbReference type="PROSITE" id="PS52048">
    <property type="entry name" value="UCH_DOMAIN"/>
    <property type="match status" value="1"/>
</dbReference>
<dbReference type="GO" id="GO:0004843">
    <property type="term" value="F:cysteine-type deubiquitinase activity"/>
    <property type="evidence" value="ECO:0007669"/>
    <property type="project" value="UniProtKB-UniRule"/>
</dbReference>
<dbReference type="Proteomes" id="UP000002499">
    <property type="component" value="Unassembled WGS sequence"/>
</dbReference>
<keyword evidence="6 7" id="KW-0788">Thiol protease</keyword>
<dbReference type="InterPro" id="IPR038765">
    <property type="entry name" value="Papain-like_cys_pep_sf"/>
</dbReference>
<dbReference type="GO" id="GO:0005737">
    <property type="term" value="C:cytoplasm"/>
    <property type="evidence" value="ECO:0007669"/>
    <property type="project" value="TreeGrafter"/>
</dbReference>
<dbReference type="Gene3D" id="3.40.532.10">
    <property type="entry name" value="Peptidase C12, ubiquitin carboxyl-terminal hydrolase"/>
    <property type="match status" value="2"/>
</dbReference>
<gene>
    <name evidence="10" type="ORF">MAC_04705</name>
</gene>
<evidence type="ECO:0000313" key="11">
    <source>
        <dbReference type="Proteomes" id="UP000002499"/>
    </source>
</evidence>
<evidence type="ECO:0000256" key="3">
    <source>
        <dbReference type="ARBA" id="ARBA00022670"/>
    </source>
</evidence>
<dbReference type="GO" id="GO:0006511">
    <property type="term" value="P:ubiquitin-dependent protein catabolic process"/>
    <property type="evidence" value="ECO:0007669"/>
    <property type="project" value="UniProtKB-UniRule"/>
</dbReference>
<feature type="region of interest" description="Disordered" evidence="8">
    <location>
        <begin position="1"/>
        <end position="24"/>
    </location>
</feature>
<feature type="active site" description="Nucleophile" evidence="7">
    <location>
        <position position="147"/>
    </location>
</feature>
<dbReference type="HOGENOM" id="CLU_018316_3_1_1"/>
<feature type="active site" description="Proton donor" evidence="7">
    <location>
        <position position="247"/>
    </location>
</feature>
<dbReference type="AlphaFoldDB" id="E9E4A7"/>
<dbReference type="STRING" id="655827.E9E4A7"/>
<dbReference type="OrthoDB" id="1924260at2759"/>
<dbReference type="eggNOG" id="KOG2778">
    <property type="taxonomic scope" value="Eukaryota"/>
</dbReference>
<dbReference type="EMBL" id="GL698501">
    <property type="protein sequence ID" value="EFY89324.1"/>
    <property type="molecule type" value="Genomic_DNA"/>
</dbReference>
<evidence type="ECO:0000256" key="5">
    <source>
        <dbReference type="ARBA" id="ARBA00022801"/>
    </source>
</evidence>
<dbReference type="InParanoid" id="E9E4A7"/>
<reference evidence="10 11" key="1">
    <citation type="journal article" date="2011" name="PLoS Genet.">
        <title>Genome sequencing and comparative transcriptomics of the model entomopathogenic fungi Metarhizium anisopliae and M. acridum.</title>
        <authorList>
            <person name="Gao Q."/>
            <person name="Jin K."/>
            <person name="Ying S.H."/>
            <person name="Zhang Y."/>
            <person name="Xiao G."/>
            <person name="Shang Y."/>
            <person name="Duan Z."/>
            <person name="Hu X."/>
            <person name="Xie X.Q."/>
            <person name="Zhou G."/>
            <person name="Peng G."/>
            <person name="Luo Z."/>
            <person name="Huang W."/>
            <person name="Wang B."/>
            <person name="Fang W."/>
            <person name="Wang S."/>
            <person name="Zhong Y."/>
            <person name="Ma L.J."/>
            <person name="St Leger R.J."/>
            <person name="Zhao G.P."/>
            <person name="Pei Y."/>
            <person name="Feng M.G."/>
            <person name="Xia Y."/>
            <person name="Wang C."/>
        </authorList>
    </citation>
    <scope>NUCLEOTIDE SEQUENCE [LARGE SCALE GENOMIC DNA]</scope>
    <source>
        <strain evidence="10 11">CQMa 102</strain>
    </source>
</reference>
<dbReference type="GO" id="GO:0016579">
    <property type="term" value="P:protein deubiquitination"/>
    <property type="evidence" value="ECO:0007669"/>
    <property type="project" value="TreeGrafter"/>
</dbReference>
<dbReference type="EC" id="3.4.19.12" evidence="2 7"/>
<dbReference type="Pfam" id="PF01088">
    <property type="entry name" value="Peptidase_C12"/>
    <property type="match status" value="2"/>
</dbReference>